<dbReference type="Gene3D" id="1.10.260.40">
    <property type="entry name" value="lambda repressor-like DNA-binding domains"/>
    <property type="match status" value="1"/>
</dbReference>
<dbReference type="AlphaFoldDB" id="A0AA37TBT3"/>
<dbReference type="EMBL" id="BSPL01000004">
    <property type="protein sequence ID" value="GLS68258.1"/>
    <property type="molecule type" value="Genomic_DNA"/>
</dbReference>
<organism evidence="1 2">
    <name type="scientific">Methylobacterium tardum</name>
    <dbReference type="NCBI Taxonomy" id="374432"/>
    <lineage>
        <taxon>Bacteria</taxon>
        <taxon>Pseudomonadati</taxon>
        <taxon>Pseudomonadota</taxon>
        <taxon>Alphaproteobacteria</taxon>
        <taxon>Hyphomicrobiales</taxon>
        <taxon>Methylobacteriaceae</taxon>
        <taxon>Methylobacterium</taxon>
    </lineage>
</organism>
<proteinExistence type="predicted"/>
<dbReference type="Proteomes" id="UP001157440">
    <property type="component" value="Unassembled WGS sequence"/>
</dbReference>
<protein>
    <submittedName>
        <fullName evidence="1">Uncharacterized protein</fullName>
    </submittedName>
</protein>
<accession>A0AA37TBT3</accession>
<name>A0AA37TBT3_9HYPH</name>
<evidence type="ECO:0000313" key="1">
    <source>
        <dbReference type="EMBL" id="GLS68258.1"/>
    </source>
</evidence>
<reference evidence="2" key="1">
    <citation type="journal article" date="2019" name="Int. J. Syst. Evol. Microbiol.">
        <title>The Global Catalogue of Microorganisms (GCM) 10K type strain sequencing project: providing services to taxonomists for standard genome sequencing and annotation.</title>
        <authorList>
            <consortium name="The Broad Institute Genomics Platform"/>
            <consortium name="The Broad Institute Genome Sequencing Center for Infectious Disease"/>
            <person name="Wu L."/>
            <person name="Ma J."/>
        </authorList>
    </citation>
    <scope>NUCLEOTIDE SEQUENCE [LARGE SCALE GENOMIC DNA]</scope>
    <source>
        <strain evidence="2">NBRC 103632</strain>
    </source>
</reference>
<dbReference type="InterPro" id="IPR010982">
    <property type="entry name" value="Lambda_DNA-bd_dom_sf"/>
</dbReference>
<comment type="caution">
    <text evidence="1">The sequence shown here is derived from an EMBL/GenBank/DDBJ whole genome shotgun (WGS) entry which is preliminary data.</text>
</comment>
<sequence length="78" mass="8133">MRVIKGPQLLAARLSIAWAPAEMAKRAKVPLSVVTRAESSPDEPMVTIAQLNALVQALRTAGASFPPPATEAEAAPIS</sequence>
<gene>
    <name evidence="1" type="ORF">GCM10007890_02700</name>
</gene>
<keyword evidence="2" id="KW-1185">Reference proteome</keyword>
<evidence type="ECO:0000313" key="2">
    <source>
        <dbReference type="Proteomes" id="UP001157440"/>
    </source>
</evidence>
<dbReference type="GO" id="GO:0003677">
    <property type="term" value="F:DNA binding"/>
    <property type="evidence" value="ECO:0007669"/>
    <property type="project" value="InterPro"/>
</dbReference>